<dbReference type="GO" id="GO:0003677">
    <property type="term" value="F:DNA binding"/>
    <property type="evidence" value="ECO:0007669"/>
    <property type="project" value="UniProtKB-KW"/>
</dbReference>
<evidence type="ECO:0000259" key="1">
    <source>
        <dbReference type="PROSITE" id="PS50090"/>
    </source>
</evidence>
<accession>A0AA86PZX6</accession>
<dbReference type="SMART" id="SM00717">
    <property type="entry name" value="SANT"/>
    <property type="match status" value="1"/>
</dbReference>
<protein>
    <submittedName>
        <fullName evidence="2">Myb-like DNA-binding domain-containing protein</fullName>
    </submittedName>
    <submittedName>
        <fullName evidence="3">Myb-like_DNA-binding domain-containing protein</fullName>
    </submittedName>
</protein>
<feature type="domain" description="Myb-like" evidence="1">
    <location>
        <begin position="4"/>
        <end position="57"/>
    </location>
</feature>
<evidence type="ECO:0000313" key="3">
    <source>
        <dbReference type="EMBL" id="CAL6093231.1"/>
    </source>
</evidence>
<comment type="caution">
    <text evidence="2">The sequence shown here is derived from an EMBL/GenBank/DDBJ whole genome shotgun (WGS) entry which is preliminary data.</text>
</comment>
<organism evidence="2">
    <name type="scientific">Hexamita inflata</name>
    <dbReference type="NCBI Taxonomy" id="28002"/>
    <lineage>
        <taxon>Eukaryota</taxon>
        <taxon>Metamonada</taxon>
        <taxon>Diplomonadida</taxon>
        <taxon>Hexamitidae</taxon>
        <taxon>Hexamitinae</taxon>
        <taxon>Hexamita</taxon>
    </lineage>
</organism>
<dbReference type="Pfam" id="PF00249">
    <property type="entry name" value="Myb_DNA-binding"/>
    <property type="match status" value="1"/>
</dbReference>
<evidence type="ECO:0000313" key="2">
    <source>
        <dbReference type="EMBL" id="CAI9949499.1"/>
    </source>
</evidence>
<sequence length="193" mass="23012">MTTQEHKQYRKWSDEEILKIFYLSKQCKAKVINWDKVSSHLEGRTAQQCKSFYNNRIREYELENLIKQTNIHDLGVKGVEYLLLSTNKQEDPVRQIFFDNLTTEIIMNIQMALTGNQMFRYDNNILRLVREIISVYNQNKIKMKNQINQQGFAKYETNTVSKDQFEQLIKMMDNFDCDNLFLKISCIISQSIE</sequence>
<dbReference type="InterPro" id="IPR001005">
    <property type="entry name" value="SANT/Myb"/>
</dbReference>
<name>A0AA86PZX6_9EUKA</name>
<dbReference type="CDD" id="cd00167">
    <property type="entry name" value="SANT"/>
    <property type="match status" value="1"/>
</dbReference>
<reference evidence="2" key="1">
    <citation type="submission" date="2023-06" db="EMBL/GenBank/DDBJ databases">
        <authorList>
            <person name="Kurt Z."/>
        </authorList>
    </citation>
    <scope>NUCLEOTIDE SEQUENCE</scope>
</reference>
<proteinExistence type="predicted"/>
<evidence type="ECO:0000313" key="4">
    <source>
        <dbReference type="Proteomes" id="UP001642409"/>
    </source>
</evidence>
<dbReference type="Gene3D" id="1.10.10.60">
    <property type="entry name" value="Homeodomain-like"/>
    <property type="match status" value="1"/>
</dbReference>
<gene>
    <name evidence="2" type="ORF">HINF_LOCUS37144</name>
    <name evidence="3" type="ORF">HINF_LOCUS66853</name>
</gene>
<dbReference type="InterPro" id="IPR009057">
    <property type="entry name" value="Homeodomain-like_sf"/>
</dbReference>
<dbReference type="SUPFAM" id="SSF46689">
    <property type="entry name" value="Homeodomain-like"/>
    <property type="match status" value="1"/>
</dbReference>
<keyword evidence="4" id="KW-1185">Reference proteome</keyword>
<dbReference type="EMBL" id="CAXDID020000455">
    <property type="protein sequence ID" value="CAL6093231.1"/>
    <property type="molecule type" value="Genomic_DNA"/>
</dbReference>
<dbReference type="PROSITE" id="PS50090">
    <property type="entry name" value="MYB_LIKE"/>
    <property type="match status" value="1"/>
</dbReference>
<reference evidence="3 4" key="2">
    <citation type="submission" date="2024-07" db="EMBL/GenBank/DDBJ databases">
        <authorList>
            <person name="Akdeniz Z."/>
        </authorList>
    </citation>
    <scope>NUCLEOTIDE SEQUENCE [LARGE SCALE GENOMIC DNA]</scope>
</reference>
<dbReference type="EMBL" id="CATOUU010000799">
    <property type="protein sequence ID" value="CAI9949499.1"/>
    <property type="molecule type" value="Genomic_DNA"/>
</dbReference>
<keyword evidence="2" id="KW-0238">DNA-binding</keyword>
<dbReference type="Proteomes" id="UP001642409">
    <property type="component" value="Unassembled WGS sequence"/>
</dbReference>
<dbReference type="AlphaFoldDB" id="A0AA86PZX6"/>